<organism evidence="2 3">
    <name type="scientific">Vibrio chagasii</name>
    <dbReference type="NCBI Taxonomy" id="170679"/>
    <lineage>
        <taxon>Bacteria</taxon>
        <taxon>Pseudomonadati</taxon>
        <taxon>Pseudomonadota</taxon>
        <taxon>Gammaproteobacteria</taxon>
        <taxon>Vibrionales</taxon>
        <taxon>Vibrionaceae</taxon>
        <taxon>Vibrio</taxon>
    </lineage>
</organism>
<evidence type="ECO:0000313" key="2">
    <source>
        <dbReference type="EMBL" id="PQJ60306.1"/>
    </source>
</evidence>
<dbReference type="Gene3D" id="3.40.630.30">
    <property type="match status" value="1"/>
</dbReference>
<dbReference type="Pfam" id="PF13508">
    <property type="entry name" value="Acetyltransf_7"/>
    <property type="match status" value="1"/>
</dbReference>
<dbReference type="EMBL" id="MSCI01000002">
    <property type="protein sequence ID" value="PQJ60306.1"/>
    <property type="molecule type" value="Genomic_DNA"/>
</dbReference>
<feature type="domain" description="N-acetyltransferase" evidence="1">
    <location>
        <begin position="11"/>
        <end position="141"/>
    </location>
</feature>
<accession>A0A2S7VDQ1</accession>
<proteinExistence type="predicted"/>
<protein>
    <submittedName>
        <fullName evidence="2">GNAT family N-acetyltransferase</fullName>
    </submittedName>
</protein>
<keyword evidence="2" id="KW-0808">Transferase</keyword>
<dbReference type="PANTHER" id="PTHR37103">
    <property type="entry name" value="PUTATIVE-RELATED"/>
    <property type="match status" value="1"/>
</dbReference>
<dbReference type="CDD" id="cd04301">
    <property type="entry name" value="NAT_SF"/>
    <property type="match status" value="1"/>
</dbReference>
<dbReference type="AlphaFoldDB" id="A0A2S7VDQ1"/>
<gene>
    <name evidence="2" type="ORF">BTO10_13130</name>
</gene>
<dbReference type="InterPro" id="IPR016181">
    <property type="entry name" value="Acyl_CoA_acyltransferase"/>
</dbReference>
<dbReference type="GO" id="GO:0016747">
    <property type="term" value="F:acyltransferase activity, transferring groups other than amino-acyl groups"/>
    <property type="evidence" value="ECO:0007669"/>
    <property type="project" value="InterPro"/>
</dbReference>
<keyword evidence="3" id="KW-1185">Reference proteome</keyword>
<dbReference type="InterPro" id="IPR000182">
    <property type="entry name" value="GNAT_dom"/>
</dbReference>
<comment type="caution">
    <text evidence="2">The sequence shown here is derived from an EMBL/GenBank/DDBJ whole genome shotgun (WGS) entry which is preliminary data.</text>
</comment>
<dbReference type="SUPFAM" id="SSF55729">
    <property type="entry name" value="Acyl-CoA N-acyltransferases (Nat)"/>
    <property type="match status" value="1"/>
</dbReference>
<dbReference type="RefSeq" id="WP_105024803.1">
    <property type="nucleotide sequence ID" value="NZ_MSCI01000002.1"/>
</dbReference>
<dbReference type="PROSITE" id="PS51186">
    <property type="entry name" value="GNAT"/>
    <property type="match status" value="1"/>
</dbReference>
<evidence type="ECO:0000259" key="1">
    <source>
        <dbReference type="PROSITE" id="PS51186"/>
    </source>
</evidence>
<dbReference type="Proteomes" id="UP000238707">
    <property type="component" value="Unassembled WGS sequence"/>
</dbReference>
<dbReference type="PANTHER" id="PTHR37103:SF1">
    <property type="entry name" value="DUF6602 DOMAIN-CONTAINING PROTEIN"/>
    <property type="match status" value="1"/>
</dbReference>
<reference evidence="2 3" key="1">
    <citation type="submission" date="2016-12" db="EMBL/GenBank/DDBJ databases">
        <title>Diversity of luminous bacteria.</title>
        <authorList>
            <person name="Yoshizawa S."/>
            <person name="Kogure K."/>
        </authorList>
    </citation>
    <scope>NUCLEOTIDE SEQUENCE [LARGE SCALE GENOMIC DNA]</scope>
    <source>
        <strain evidence="2 3">LC2-408</strain>
    </source>
</reference>
<evidence type="ECO:0000313" key="3">
    <source>
        <dbReference type="Proteomes" id="UP000238707"/>
    </source>
</evidence>
<sequence>MDVKLVKGSDPKFAELITKKNMASYYDTRGIVWSHDQFLRSWDELDNYEVYVDDIRIGVVRFSYTSETTFLRDLQILTEHQGRGFGSRCLDLVIEHANSQASVQLVLRVFSENPAIKLYQSKGFKKISEVKGLVEMELPLAKLQGKRNG</sequence>
<name>A0A2S7VDQ1_9VIBR</name>